<sequence length="110" mass="12279">YVCSVHVYSSRDYFDTIQECKAGVVSLGDRSTCDVIGTRTVKIKMFDGVVCTLGVVMYVSKIHENYVSVSQFDSRNCRSTVDGGVIKIISGYMVLVKGRKYRKLYLLDGS</sequence>
<dbReference type="InParanoid" id="A0A1Q3AWA3"/>
<gene>
    <name evidence="2" type="ORF">CFOL_v3_03538</name>
</gene>
<dbReference type="AlphaFoldDB" id="A0A1Q3AWA3"/>
<dbReference type="OrthoDB" id="1742531at2759"/>
<reference evidence="3" key="1">
    <citation type="submission" date="2016-04" db="EMBL/GenBank/DDBJ databases">
        <title>Cephalotus genome sequencing.</title>
        <authorList>
            <person name="Fukushima K."/>
            <person name="Hasebe M."/>
            <person name="Fang X."/>
        </authorList>
    </citation>
    <scope>NUCLEOTIDE SEQUENCE [LARGE SCALE GENOMIC DNA]</scope>
    <source>
        <strain evidence="3">cv. St1</strain>
    </source>
</reference>
<dbReference type="InterPro" id="IPR054722">
    <property type="entry name" value="PolX-like_BBD"/>
</dbReference>
<accession>A0A1Q3AWA3</accession>
<evidence type="ECO:0000313" key="3">
    <source>
        <dbReference type="Proteomes" id="UP000187406"/>
    </source>
</evidence>
<protein>
    <recommendedName>
        <fullName evidence="1">Retrovirus-related Pol polyprotein from transposon TNT 1-94-like beta-barrel domain-containing protein</fullName>
    </recommendedName>
</protein>
<dbReference type="Pfam" id="PF22936">
    <property type="entry name" value="Pol_BBD"/>
    <property type="match status" value="1"/>
</dbReference>
<dbReference type="Proteomes" id="UP000187406">
    <property type="component" value="Unassembled WGS sequence"/>
</dbReference>
<name>A0A1Q3AWA3_CEPFO</name>
<feature type="non-terminal residue" evidence="2">
    <location>
        <position position="1"/>
    </location>
</feature>
<dbReference type="EMBL" id="BDDD01000133">
    <property type="protein sequence ID" value="GAV60007.1"/>
    <property type="molecule type" value="Genomic_DNA"/>
</dbReference>
<feature type="non-terminal residue" evidence="2">
    <location>
        <position position="110"/>
    </location>
</feature>
<evidence type="ECO:0000259" key="1">
    <source>
        <dbReference type="Pfam" id="PF22936"/>
    </source>
</evidence>
<evidence type="ECO:0000313" key="2">
    <source>
        <dbReference type="EMBL" id="GAV60007.1"/>
    </source>
</evidence>
<feature type="domain" description="Retrovirus-related Pol polyprotein from transposon TNT 1-94-like beta-barrel" evidence="1">
    <location>
        <begin position="3"/>
        <end position="77"/>
    </location>
</feature>
<proteinExistence type="predicted"/>
<keyword evidence="3" id="KW-1185">Reference proteome</keyword>
<organism evidence="2 3">
    <name type="scientific">Cephalotus follicularis</name>
    <name type="common">Albany pitcher plant</name>
    <dbReference type="NCBI Taxonomy" id="3775"/>
    <lineage>
        <taxon>Eukaryota</taxon>
        <taxon>Viridiplantae</taxon>
        <taxon>Streptophyta</taxon>
        <taxon>Embryophyta</taxon>
        <taxon>Tracheophyta</taxon>
        <taxon>Spermatophyta</taxon>
        <taxon>Magnoliopsida</taxon>
        <taxon>eudicotyledons</taxon>
        <taxon>Gunneridae</taxon>
        <taxon>Pentapetalae</taxon>
        <taxon>rosids</taxon>
        <taxon>fabids</taxon>
        <taxon>Oxalidales</taxon>
        <taxon>Cephalotaceae</taxon>
        <taxon>Cephalotus</taxon>
    </lineage>
</organism>
<comment type="caution">
    <text evidence="2">The sequence shown here is derived from an EMBL/GenBank/DDBJ whole genome shotgun (WGS) entry which is preliminary data.</text>
</comment>